<evidence type="ECO:0000313" key="1">
    <source>
        <dbReference type="EMBL" id="KAG0724630.1"/>
    </source>
</evidence>
<reference evidence="1" key="1">
    <citation type="submission" date="2020-07" db="EMBL/GenBank/DDBJ databases">
        <title>The High-quality genome of the commercially important snow crab, Chionoecetes opilio.</title>
        <authorList>
            <person name="Jeong J.-H."/>
            <person name="Ryu S."/>
        </authorList>
    </citation>
    <scope>NUCLEOTIDE SEQUENCE</scope>
    <source>
        <strain evidence="1">MADBK_172401_WGS</strain>
        <tissue evidence="1">Digestive gland</tissue>
    </source>
</reference>
<dbReference type="Proteomes" id="UP000770661">
    <property type="component" value="Unassembled WGS sequence"/>
</dbReference>
<evidence type="ECO:0000313" key="2">
    <source>
        <dbReference type="Proteomes" id="UP000770661"/>
    </source>
</evidence>
<dbReference type="OrthoDB" id="6380091at2759"/>
<dbReference type="EMBL" id="JACEEZ010006619">
    <property type="protein sequence ID" value="KAG0724630.1"/>
    <property type="molecule type" value="Genomic_DNA"/>
</dbReference>
<proteinExistence type="predicted"/>
<comment type="caution">
    <text evidence="1">The sequence shown here is derived from an EMBL/GenBank/DDBJ whole genome shotgun (WGS) entry which is preliminary data.</text>
</comment>
<sequence length="213" mass="24400">MRPVVTSLDTLQIEREAYVGVLLPTLYVLRDSLRALMAKSFKHAQPFLEYLLDNPLNGKRPKGFKARFLSLFDNMVFLMATAIPPVFKLPVVRFINPKKPFRTPGLTDTDGTNFTRLSNKTGKKLESWCSEKKKNKLLEQAMFPALSRTAWMMCLLSTTRPYLALQPWINFSQGSDVMKAQRTSLTSENPKKLVFMKGNMDLLKMKLSPEDFE</sequence>
<dbReference type="AlphaFoldDB" id="A0A8J4YAW2"/>
<keyword evidence="2" id="KW-1185">Reference proteome</keyword>
<accession>A0A8J4YAW2</accession>
<gene>
    <name evidence="1" type="ORF">GWK47_040182</name>
</gene>
<name>A0A8J4YAW2_CHIOP</name>
<organism evidence="1 2">
    <name type="scientific">Chionoecetes opilio</name>
    <name type="common">Atlantic snow crab</name>
    <name type="synonym">Cancer opilio</name>
    <dbReference type="NCBI Taxonomy" id="41210"/>
    <lineage>
        <taxon>Eukaryota</taxon>
        <taxon>Metazoa</taxon>
        <taxon>Ecdysozoa</taxon>
        <taxon>Arthropoda</taxon>
        <taxon>Crustacea</taxon>
        <taxon>Multicrustacea</taxon>
        <taxon>Malacostraca</taxon>
        <taxon>Eumalacostraca</taxon>
        <taxon>Eucarida</taxon>
        <taxon>Decapoda</taxon>
        <taxon>Pleocyemata</taxon>
        <taxon>Brachyura</taxon>
        <taxon>Eubrachyura</taxon>
        <taxon>Majoidea</taxon>
        <taxon>Majidae</taxon>
        <taxon>Chionoecetes</taxon>
    </lineage>
</organism>
<protein>
    <submittedName>
        <fullName evidence="1">Uncharacterized protein</fullName>
    </submittedName>
</protein>